<dbReference type="Gene3D" id="3.40.50.1820">
    <property type="entry name" value="alpha/beta hydrolase"/>
    <property type="match status" value="1"/>
</dbReference>
<dbReference type="SUPFAM" id="SSF53474">
    <property type="entry name" value="alpha/beta-Hydrolases"/>
    <property type="match status" value="1"/>
</dbReference>
<dbReference type="InterPro" id="IPR050583">
    <property type="entry name" value="Mycobacterial_A85_antigen"/>
</dbReference>
<keyword evidence="3" id="KW-1185">Reference proteome</keyword>
<accession>A0ABQ5MN84</accession>
<dbReference type="EMBL" id="BRVO01000003">
    <property type="protein sequence ID" value="GLB50442.1"/>
    <property type="molecule type" value="Genomic_DNA"/>
</dbReference>
<reference evidence="2" key="1">
    <citation type="submission" date="2022-07" db="EMBL/GenBank/DDBJ databases">
        <title>Taxonomy of Novel Oxalotrophic and Methylotrophic Bacteria.</title>
        <authorList>
            <person name="Sahin N."/>
            <person name="Tani A."/>
        </authorList>
    </citation>
    <scope>NUCLEOTIDE SEQUENCE</scope>
    <source>
        <strain evidence="2">Y10</strain>
    </source>
</reference>
<evidence type="ECO:0000313" key="2">
    <source>
        <dbReference type="EMBL" id="GLB50442.1"/>
    </source>
</evidence>
<keyword evidence="1" id="KW-0732">Signal</keyword>
<sequence>MKFKHVLLFMTICMVTLMNAQAIKQDSIQSNLLKRAVSYSIYLPENYNTDQRSYPVIYLLHGYGDNHTTWIDKGNIAYYANEAIKSGKIPPVIIVMPDAGVSMYVNNYDGTNNYEDFFIKEFIPAVENQYRIKKNKYSRAITGHSMGGWGCMLYALKYPDLFVAVAPMSAGIHDDEDIITYDDEKWEIVFGDIFGHDIKAKKRLNKYWYQNSILNIVEETPKSELEKVRIRISSGDQDFLLKGSLLLHLALSKKQVYHQLRIKDGAHTWQFWRSDIPEVLEFLGGSFW</sequence>
<gene>
    <name evidence="2" type="ORF">Y10_28100</name>
</gene>
<feature type="signal peptide" evidence="1">
    <location>
        <begin position="1"/>
        <end position="20"/>
    </location>
</feature>
<evidence type="ECO:0000256" key="1">
    <source>
        <dbReference type="SAM" id="SignalP"/>
    </source>
</evidence>
<dbReference type="Proteomes" id="UP001143543">
    <property type="component" value="Unassembled WGS sequence"/>
</dbReference>
<dbReference type="Pfam" id="PF00756">
    <property type="entry name" value="Esterase"/>
    <property type="match status" value="1"/>
</dbReference>
<feature type="chain" id="PRO_5046537269" evidence="1">
    <location>
        <begin position="21"/>
        <end position="288"/>
    </location>
</feature>
<dbReference type="RefSeq" id="WP_281766067.1">
    <property type="nucleotide sequence ID" value="NZ_BRVO01000003.1"/>
</dbReference>
<dbReference type="PANTHER" id="PTHR48098">
    <property type="entry name" value="ENTEROCHELIN ESTERASE-RELATED"/>
    <property type="match status" value="1"/>
</dbReference>
<dbReference type="InterPro" id="IPR029058">
    <property type="entry name" value="AB_hydrolase_fold"/>
</dbReference>
<evidence type="ECO:0000313" key="3">
    <source>
        <dbReference type="Proteomes" id="UP001143543"/>
    </source>
</evidence>
<organism evidence="2 3">
    <name type="scientific">Neptunitalea lumnitzerae</name>
    <dbReference type="NCBI Taxonomy" id="2965509"/>
    <lineage>
        <taxon>Bacteria</taxon>
        <taxon>Pseudomonadati</taxon>
        <taxon>Bacteroidota</taxon>
        <taxon>Flavobacteriia</taxon>
        <taxon>Flavobacteriales</taxon>
        <taxon>Flavobacteriaceae</taxon>
        <taxon>Neptunitalea</taxon>
    </lineage>
</organism>
<protein>
    <submittedName>
        <fullName evidence="2">Endo-1,4-beta-xylanase</fullName>
    </submittedName>
</protein>
<proteinExistence type="predicted"/>
<comment type="caution">
    <text evidence="2">The sequence shown here is derived from an EMBL/GenBank/DDBJ whole genome shotgun (WGS) entry which is preliminary data.</text>
</comment>
<dbReference type="PANTHER" id="PTHR48098:SF1">
    <property type="entry name" value="DIACYLGLYCEROL ACYLTRANSFERASE_MYCOLYLTRANSFERASE AG85A"/>
    <property type="match status" value="1"/>
</dbReference>
<name>A0ABQ5MN84_9FLAO</name>
<dbReference type="InterPro" id="IPR000801">
    <property type="entry name" value="Esterase-like"/>
</dbReference>